<dbReference type="PANTHER" id="PTHR34047:SF8">
    <property type="entry name" value="PROTEIN YKFC"/>
    <property type="match status" value="1"/>
</dbReference>
<dbReference type="SUPFAM" id="SSF56672">
    <property type="entry name" value="DNA/RNA polymerases"/>
    <property type="match status" value="1"/>
</dbReference>
<feature type="domain" description="Reverse transcriptase" evidence="1">
    <location>
        <begin position="109"/>
        <end position="355"/>
    </location>
</feature>
<dbReference type="Proteomes" id="UP000225108">
    <property type="component" value="Unassembled WGS sequence"/>
</dbReference>
<dbReference type="InterPro" id="IPR043502">
    <property type="entry name" value="DNA/RNA_pol_sf"/>
</dbReference>
<dbReference type="InterPro" id="IPR000477">
    <property type="entry name" value="RT_dom"/>
</dbReference>
<evidence type="ECO:0000259" key="1">
    <source>
        <dbReference type="PROSITE" id="PS50878"/>
    </source>
</evidence>
<comment type="caution">
    <text evidence="2">The sequence shown here is derived from an EMBL/GenBank/DDBJ whole genome shotgun (WGS) entry which is preliminary data.</text>
</comment>
<dbReference type="EMBL" id="PEBD01000004">
    <property type="protein sequence ID" value="PHV68459.1"/>
    <property type="molecule type" value="Genomic_DNA"/>
</dbReference>
<dbReference type="AlphaFoldDB" id="A0A2G3PRH7"/>
<evidence type="ECO:0000313" key="3">
    <source>
        <dbReference type="Proteomes" id="UP000225108"/>
    </source>
</evidence>
<proteinExistence type="predicted"/>
<evidence type="ECO:0000313" key="2">
    <source>
        <dbReference type="EMBL" id="PHV68459.1"/>
    </source>
</evidence>
<reference evidence="2 3" key="1">
    <citation type="submission" date="2017-10" db="EMBL/GenBank/DDBJ databases">
        <title>The draft genome sequence of Williamsia sp. BULT 1.1 isolated from the semi-arid grassland soils from South Africa.</title>
        <authorList>
            <person name="Kabwe M.H."/>
            <person name="Govender N."/>
            <person name="Mutseka Lunga P."/>
            <person name="Vikram S."/>
            <person name="Makhalanyane T.P."/>
        </authorList>
    </citation>
    <scope>NUCLEOTIDE SEQUENCE [LARGE SCALE GENOMIC DNA]</scope>
    <source>
        <strain evidence="2 3">BULT 1.1</strain>
    </source>
</reference>
<sequence>MVTQLIACMMHILPGWKPDGSGHSRAQSHPEDKSMWGNIESDIYTLATAKIKSFEAYAKWVSDENGRRQKRTIGKPSPISAIRPEYWAHAPGHDPYHVRARQSTIAHSLTAKLRAGSYRPHSPSGYFVPKLGGGERLVSCFEIADEVVSRRLFTSLMSKNRARLSARAYAYRNDLTPHDALEYIASEFSRKQRIFVAEYDFRKFFDTIDQGNLLRLFDDLKLRVTSAERSIVEAFLSAPQPIVNPLPSLVHPGPRTRGIPQGTSVSLFLANVVVTPLDRRLESLGVGFVRYADDTLIWSHDYSSICRAVDELHAISKEIGAEINLSKSPGIHILTAENQAEMNSVTSVDYLGHTIRLTKLSMKSATERKILQRVDSLIYSNLLREPLNGTQNLARVSTEIDFDYVTFIWQLRRYLYGNLSESKLRKLESSTVPLMNFHGVMSYFPLVDDDEQLSNLDLAIISRTALALKKRSALLSPRLGYSAPPIWSLPKSELRYHVHKSPSSSNIDLRFPTLSIMSKVIRKAINTHGLGVVSGKVIGYNYKSN</sequence>
<protein>
    <recommendedName>
        <fullName evidence="1">Reverse transcriptase domain-containing protein</fullName>
    </recommendedName>
</protein>
<dbReference type="Pfam" id="PF00078">
    <property type="entry name" value="RVT_1"/>
    <property type="match status" value="1"/>
</dbReference>
<name>A0A2G3PRH7_WILMA</name>
<dbReference type="PROSITE" id="PS50878">
    <property type="entry name" value="RT_POL"/>
    <property type="match status" value="1"/>
</dbReference>
<dbReference type="InterPro" id="IPR051083">
    <property type="entry name" value="GrpII_Intron_Splice-Mob/Def"/>
</dbReference>
<accession>A0A2G3PRH7</accession>
<gene>
    <name evidence="2" type="ORF">CSW57_04375</name>
</gene>
<dbReference type="PANTHER" id="PTHR34047">
    <property type="entry name" value="NUCLEAR INTRON MATURASE 1, MITOCHONDRIAL-RELATED"/>
    <property type="match status" value="1"/>
</dbReference>
<organism evidence="2 3">
    <name type="scientific">Williamsia marianensis</name>
    <dbReference type="NCBI Taxonomy" id="85044"/>
    <lineage>
        <taxon>Bacteria</taxon>
        <taxon>Bacillati</taxon>
        <taxon>Actinomycetota</taxon>
        <taxon>Actinomycetes</taxon>
        <taxon>Mycobacteriales</taxon>
        <taxon>Nocardiaceae</taxon>
        <taxon>Williamsia</taxon>
    </lineage>
</organism>